<dbReference type="Proteomes" id="UP000887540">
    <property type="component" value="Unplaced"/>
</dbReference>
<keyword evidence="1" id="KW-1185">Reference proteome</keyword>
<organism evidence="1 2">
    <name type="scientific">Acrobeloides nanus</name>
    <dbReference type="NCBI Taxonomy" id="290746"/>
    <lineage>
        <taxon>Eukaryota</taxon>
        <taxon>Metazoa</taxon>
        <taxon>Ecdysozoa</taxon>
        <taxon>Nematoda</taxon>
        <taxon>Chromadorea</taxon>
        <taxon>Rhabditida</taxon>
        <taxon>Tylenchina</taxon>
        <taxon>Cephalobomorpha</taxon>
        <taxon>Cephaloboidea</taxon>
        <taxon>Cephalobidae</taxon>
        <taxon>Acrobeloides</taxon>
    </lineage>
</organism>
<dbReference type="WBParaSite" id="ACRNAN_scaffold3221.g26460.t1">
    <property type="protein sequence ID" value="ACRNAN_scaffold3221.g26460.t1"/>
    <property type="gene ID" value="ACRNAN_scaffold3221.g26460"/>
</dbReference>
<dbReference type="PANTHER" id="PTHR31389:SF4">
    <property type="entry name" value="LD39211P"/>
    <property type="match status" value="1"/>
</dbReference>
<protein>
    <submittedName>
        <fullName evidence="2">Uncharacterized protein</fullName>
    </submittedName>
</protein>
<evidence type="ECO:0000313" key="1">
    <source>
        <dbReference type="Proteomes" id="UP000887540"/>
    </source>
</evidence>
<evidence type="ECO:0000313" key="2">
    <source>
        <dbReference type="WBParaSite" id="ACRNAN_scaffold3221.g26460.t1"/>
    </source>
</evidence>
<dbReference type="PANTHER" id="PTHR31389">
    <property type="entry name" value="LD39211P"/>
    <property type="match status" value="1"/>
</dbReference>
<reference evidence="2" key="1">
    <citation type="submission" date="2022-11" db="UniProtKB">
        <authorList>
            <consortium name="WormBaseParasite"/>
        </authorList>
    </citation>
    <scope>IDENTIFICATION</scope>
</reference>
<sequence length="78" mass="9020">MEGPLLFHKTEETRQLIKWAILCASTKNCIEPQGANIYCPNDRETEGHCHRQDQSVNNILLANFEMSLIYLGIKSWEK</sequence>
<proteinExistence type="predicted"/>
<accession>A0A914DQF0</accession>
<name>A0A914DQF0_9BILA</name>
<dbReference type="AlphaFoldDB" id="A0A914DQF0"/>